<evidence type="ECO:0000313" key="3">
    <source>
        <dbReference type="WBParaSite" id="ASIM_0000130901-mRNA-1"/>
    </source>
</evidence>
<accession>A0A0M3J1B3</accession>
<sequence length="196" mass="22237">MDDQNDDTRSAETMNRAVGQLLKRVLMVPPKHFTVEYTINPWMGGVVDKQKAFDQWNTLKSVIQKTGVEASEIFNAYTDSSIKSTNVLTLDQVQGLPDMVFVCNSGLVLNNKVYLSRFRHKERTGEQEHYLKWFKANGFETVGDDYPEFFEGGGDAVFSTYDTLWAAYGPRSSKSVSSYLENGECQVKIYLQLDSN</sequence>
<evidence type="ECO:0000313" key="2">
    <source>
        <dbReference type="Proteomes" id="UP000267096"/>
    </source>
</evidence>
<gene>
    <name evidence="1" type="ORF">ASIM_LOCUS1196</name>
</gene>
<reference evidence="1 2" key="2">
    <citation type="submission" date="2018-11" db="EMBL/GenBank/DDBJ databases">
        <authorList>
            <consortium name="Pathogen Informatics"/>
        </authorList>
    </citation>
    <scope>NUCLEOTIDE SEQUENCE [LARGE SCALE GENOMIC DNA]</scope>
</reference>
<dbReference type="Proteomes" id="UP000267096">
    <property type="component" value="Unassembled WGS sequence"/>
</dbReference>
<name>A0A0M3J1B3_ANISI</name>
<protein>
    <submittedName>
        <fullName evidence="3">Amidinotransferase</fullName>
    </submittedName>
</protein>
<keyword evidence="2" id="KW-1185">Reference proteome</keyword>
<dbReference type="AlphaFoldDB" id="A0A0M3J1B3"/>
<dbReference type="OrthoDB" id="5912827at2759"/>
<dbReference type="WBParaSite" id="ASIM_0000130901-mRNA-1">
    <property type="protein sequence ID" value="ASIM_0000130901-mRNA-1"/>
    <property type="gene ID" value="ASIM_0000130901"/>
</dbReference>
<evidence type="ECO:0000313" key="1">
    <source>
        <dbReference type="EMBL" id="VDK18510.1"/>
    </source>
</evidence>
<dbReference type="Gene3D" id="3.75.10.10">
    <property type="entry name" value="L-arginine/glycine Amidinotransferase, Chain A"/>
    <property type="match status" value="1"/>
</dbReference>
<proteinExistence type="predicted"/>
<dbReference type="SUPFAM" id="SSF55909">
    <property type="entry name" value="Pentein"/>
    <property type="match status" value="1"/>
</dbReference>
<organism evidence="3">
    <name type="scientific">Anisakis simplex</name>
    <name type="common">Herring worm</name>
    <dbReference type="NCBI Taxonomy" id="6269"/>
    <lineage>
        <taxon>Eukaryota</taxon>
        <taxon>Metazoa</taxon>
        <taxon>Ecdysozoa</taxon>
        <taxon>Nematoda</taxon>
        <taxon>Chromadorea</taxon>
        <taxon>Rhabditida</taxon>
        <taxon>Spirurina</taxon>
        <taxon>Ascaridomorpha</taxon>
        <taxon>Ascaridoidea</taxon>
        <taxon>Anisakidae</taxon>
        <taxon>Anisakis</taxon>
        <taxon>Anisakis simplex complex</taxon>
    </lineage>
</organism>
<dbReference type="EMBL" id="UYRR01001150">
    <property type="protein sequence ID" value="VDK18510.1"/>
    <property type="molecule type" value="Genomic_DNA"/>
</dbReference>
<reference evidence="3" key="1">
    <citation type="submission" date="2017-02" db="UniProtKB">
        <authorList>
            <consortium name="WormBaseParasite"/>
        </authorList>
    </citation>
    <scope>IDENTIFICATION</scope>
</reference>